<protein>
    <submittedName>
        <fullName evidence="1">Uncharacterized protein</fullName>
    </submittedName>
</protein>
<dbReference type="RefSeq" id="WP_169585819.1">
    <property type="nucleotide sequence ID" value="NZ_VCQU01000002.1"/>
</dbReference>
<reference evidence="1 2" key="2">
    <citation type="submission" date="2020-06" db="EMBL/GenBank/DDBJ databases">
        <title>Antribacter stalactiti gen. nov., sp. nov., a new member of the family Nacardiaceae isolated from a cave.</title>
        <authorList>
            <person name="Kim I.S."/>
        </authorList>
    </citation>
    <scope>NUCLEOTIDE SEQUENCE [LARGE SCALE GENOMIC DNA]</scope>
    <source>
        <strain evidence="1 2">YC2-7</strain>
    </source>
</reference>
<dbReference type="EMBL" id="VCQU01000002">
    <property type="protein sequence ID" value="NMN95124.1"/>
    <property type="molecule type" value="Genomic_DNA"/>
</dbReference>
<comment type="caution">
    <text evidence="1">The sequence shown here is derived from an EMBL/GenBank/DDBJ whole genome shotgun (WGS) entry which is preliminary data.</text>
</comment>
<reference evidence="1 2" key="1">
    <citation type="submission" date="2019-05" db="EMBL/GenBank/DDBJ databases">
        <authorList>
            <person name="Lee S.D."/>
        </authorList>
    </citation>
    <scope>NUCLEOTIDE SEQUENCE [LARGE SCALE GENOMIC DNA]</scope>
    <source>
        <strain evidence="1 2">YC2-7</strain>
    </source>
</reference>
<evidence type="ECO:0000313" key="1">
    <source>
        <dbReference type="EMBL" id="NMN95124.1"/>
    </source>
</evidence>
<evidence type="ECO:0000313" key="2">
    <source>
        <dbReference type="Proteomes" id="UP000535543"/>
    </source>
</evidence>
<proteinExistence type="predicted"/>
<keyword evidence="2" id="KW-1185">Reference proteome</keyword>
<organism evidence="1 2">
    <name type="scientific">Antrihabitans stalactiti</name>
    <dbReference type="NCBI Taxonomy" id="2584121"/>
    <lineage>
        <taxon>Bacteria</taxon>
        <taxon>Bacillati</taxon>
        <taxon>Actinomycetota</taxon>
        <taxon>Actinomycetes</taxon>
        <taxon>Mycobacteriales</taxon>
        <taxon>Nocardiaceae</taxon>
        <taxon>Antrihabitans</taxon>
    </lineage>
</organism>
<dbReference type="Proteomes" id="UP000535543">
    <property type="component" value="Unassembled WGS sequence"/>
</dbReference>
<dbReference type="AlphaFoldDB" id="A0A848KD81"/>
<accession>A0A848KD81</accession>
<sequence>MRSNQHQAGRHRLGMVNGVHCILIPSVANALAEHRRNWFTSLISPARHSFAAMRKRTESAATHWVPATAS</sequence>
<gene>
    <name evidence="1" type="ORF">FGL95_08785</name>
</gene>
<name>A0A848KD81_9NOCA</name>